<feature type="compositionally biased region" description="Polar residues" evidence="4">
    <location>
        <begin position="1"/>
        <end position="13"/>
    </location>
</feature>
<evidence type="ECO:0000256" key="1">
    <source>
        <dbReference type="ARBA" id="ARBA00007657"/>
    </source>
</evidence>
<dbReference type="Gene3D" id="1.25.10.10">
    <property type="entry name" value="Leucine-rich Repeat Variant"/>
    <property type="match status" value="1"/>
</dbReference>
<dbReference type="InterPro" id="IPR013932">
    <property type="entry name" value="TATA-bd_TIP120"/>
</dbReference>
<evidence type="ECO:0000256" key="2">
    <source>
        <dbReference type="ARBA" id="ARBA00022737"/>
    </source>
</evidence>
<evidence type="ECO:0000313" key="6">
    <source>
        <dbReference type="EMBL" id="TFY66398.1"/>
    </source>
</evidence>
<feature type="region of interest" description="Disordered" evidence="4">
    <location>
        <begin position="1"/>
        <end position="111"/>
    </location>
</feature>
<keyword evidence="2" id="KW-0677">Repeat</keyword>
<feature type="compositionally biased region" description="Basic and acidic residues" evidence="4">
    <location>
        <begin position="97"/>
        <end position="110"/>
    </location>
</feature>
<organism evidence="6 7">
    <name type="scientific">Dentipellis fragilis</name>
    <dbReference type="NCBI Taxonomy" id="205917"/>
    <lineage>
        <taxon>Eukaryota</taxon>
        <taxon>Fungi</taxon>
        <taxon>Dikarya</taxon>
        <taxon>Basidiomycota</taxon>
        <taxon>Agaricomycotina</taxon>
        <taxon>Agaricomycetes</taxon>
        <taxon>Russulales</taxon>
        <taxon>Hericiaceae</taxon>
        <taxon>Dentipellis</taxon>
    </lineage>
</organism>
<feature type="region of interest" description="Disordered" evidence="4">
    <location>
        <begin position="519"/>
        <end position="552"/>
    </location>
</feature>
<dbReference type="Pfam" id="PF08623">
    <property type="entry name" value="TIP120"/>
    <property type="match status" value="1"/>
</dbReference>
<accession>A0A4Y9YXH1</accession>
<keyword evidence="7" id="KW-1185">Reference proteome</keyword>
<protein>
    <recommendedName>
        <fullName evidence="5">TATA-binding protein interacting (TIP20) domain-containing protein</fullName>
    </recommendedName>
</protein>
<name>A0A4Y9YXH1_9AGAM</name>
<feature type="compositionally biased region" description="Acidic residues" evidence="4">
    <location>
        <begin position="525"/>
        <end position="551"/>
    </location>
</feature>
<dbReference type="GO" id="GO:0010265">
    <property type="term" value="P:SCF complex assembly"/>
    <property type="evidence" value="ECO:0007669"/>
    <property type="project" value="InterPro"/>
</dbReference>
<dbReference type="Pfam" id="PF25782">
    <property type="entry name" value="TPR_CAND1"/>
    <property type="match status" value="1"/>
</dbReference>
<evidence type="ECO:0000313" key="7">
    <source>
        <dbReference type="Proteomes" id="UP000298327"/>
    </source>
</evidence>
<comment type="similarity">
    <text evidence="1">Belongs to the CAND family.</text>
</comment>
<dbReference type="EMBL" id="SEOQ01000251">
    <property type="protein sequence ID" value="TFY66398.1"/>
    <property type="molecule type" value="Genomic_DNA"/>
</dbReference>
<dbReference type="InterPro" id="IPR011989">
    <property type="entry name" value="ARM-like"/>
</dbReference>
<gene>
    <name evidence="6" type="ORF">EVG20_g4695</name>
</gene>
<feature type="compositionally biased region" description="Low complexity" evidence="4">
    <location>
        <begin position="41"/>
        <end position="54"/>
    </location>
</feature>
<dbReference type="SUPFAM" id="SSF48371">
    <property type="entry name" value="ARM repeat"/>
    <property type="match status" value="1"/>
</dbReference>
<reference evidence="6 7" key="1">
    <citation type="submission" date="2019-02" db="EMBL/GenBank/DDBJ databases">
        <title>Genome sequencing of the rare red list fungi Dentipellis fragilis.</title>
        <authorList>
            <person name="Buettner E."/>
            <person name="Kellner H."/>
        </authorList>
    </citation>
    <scope>NUCLEOTIDE SEQUENCE [LARGE SCALE GENOMIC DNA]</scope>
    <source>
        <strain evidence="6 7">DSM 105465</strain>
    </source>
</reference>
<dbReference type="PANTHER" id="PTHR12696">
    <property type="entry name" value="TIP120"/>
    <property type="match status" value="1"/>
</dbReference>
<evidence type="ECO:0000259" key="5">
    <source>
        <dbReference type="Pfam" id="PF08623"/>
    </source>
</evidence>
<evidence type="ECO:0000256" key="3">
    <source>
        <dbReference type="ARBA" id="ARBA00022786"/>
    </source>
</evidence>
<sequence>MSMASIQQWTRSLPMSFPPPWVPDHRHSCDSDTSYDDDGWSVPSASSASSPGRSVSERDYNPSDDAAPPPQHKSSDDMDWAEDDLSSLSSLSDDSENCDKGGHNEPRDINEPWPYIFKSGDAVWVKSKTGTWYCGRVLGKYVRKGQTRENENTLYSVIYRRCVRRCFAPMLARASRADNYPVETPSSLSLGLTDVIFFPSFPISIVFRLPTMTKTYLMNGFVEKMQSQDQDFRYMGLSDLMKEIKVDPQSFLGDENTEMKVLRQVLQLVEDKISEVKNQAVKWHLVKIIRESQMDFVVDKLIDFSASKDEELREISGLALKTITSELPAEGLVSSKACAKLTPKLLSQLSNTEVSPETLMETLDILKILITHFPSYVSSLILDPPPIKVLTPLLSHPRIAVRKRAILTLSEFVPISAPERTSELLLSEVIPNLTPAASADKQRTTVQLVAALARSAPQQVASGIKEIVPSILNAVQRDDDELREGSLQSLEALVLKCPAEITPFLPPTIQAATQYVKYDPNYTGGDDDDEEMADEEDEDDAELDEYSDEEDTSYKIRRSATKLLGAIIATRPELLTPLYKEVSPVLISRFGDREETVRLEIWATYNTLLVQTAVYGGGPQQKDLVGGKRKRIEDGMDVEETAYTLLQAQVPTLAKALLNQIKSPKTAPATLQAGFSLLQTLLKVLPGSLSPQTALITSISKSVLSQSPSTSTSTLHISCLQFLALFFSTHAPATFSGSLPALTPVLFSSMGERHPRVASDSFRTMSALLKALKPLKSQEIADRVYAEALKRLSNHDTDAEVRDCAEDIIADLWICATDVMKTKDRKEWEYICRSSGRTDGAVRVVSKVANEVDLGTEWTNGCVEWTMTILKKSGRTGKVEVFECLATLLARYEGGVPSDLPPALVPQLKPYITTADISLLAQAMSILTVLLETAPTITFQEIERDILKDIYAVSRSQLLTGAALESVLAFFGALVEADSQIAAHVVPSLAKSVEGVPRSETSFSNVSKCIAQVVKSYQAVAAGVISEYAKHIRNSSKATTEQVILSLLILGEVGRNIDMSPQQDLFAHVIEHFAAEQEEVRNAAAFAAGNIAIGNLHQFLPAIVKIVEGDDQKRLLALQAVKEVVTYTSHGQLENMAETLWTPLFKLSENAEESTRNVAAACIGKLITAQPARYLPQVHARIIDPNPTTRATVLSSIRYTFADSGPSYDEILAPHILEFLSLMLDTDLNVRRLALSALNAAARTKPHLIRDHLPTLLPNLYRETVLKPELIRTVQMGPWQHKVDDGLEARKTAYETLYTLLDTCLTKIDLNEFLAHVLIGLADPSDEIKVICHMMLFRLSQIAPTAVAQHLGEATPLLETSMKGPTVGKDTVKQDLERAAELQRSTLRAIAALSKIATTGASPRFDAFVAELSKSEWGKELHELSA</sequence>
<dbReference type="InterPro" id="IPR039852">
    <property type="entry name" value="CAND1/CAND2"/>
</dbReference>
<comment type="caution">
    <text evidence="6">The sequence shown here is derived from an EMBL/GenBank/DDBJ whole genome shotgun (WGS) entry which is preliminary data.</text>
</comment>
<dbReference type="InterPro" id="IPR016024">
    <property type="entry name" value="ARM-type_fold"/>
</dbReference>
<dbReference type="STRING" id="205917.A0A4Y9YXH1"/>
<dbReference type="Proteomes" id="UP000298327">
    <property type="component" value="Unassembled WGS sequence"/>
</dbReference>
<keyword evidence="3" id="KW-0833">Ubl conjugation pathway</keyword>
<proteinExistence type="inferred from homology"/>
<dbReference type="OrthoDB" id="6260732at2759"/>
<feature type="domain" description="TATA-binding protein interacting (TIP20)" evidence="5">
    <location>
        <begin position="1248"/>
        <end position="1412"/>
    </location>
</feature>
<evidence type="ECO:0000256" key="4">
    <source>
        <dbReference type="SAM" id="MobiDB-lite"/>
    </source>
</evidence>